<keyword evidence="5" id="KW-0808">Transferase</keyword>
<dbReference type="InterPro" id="IPR006638">
    <property type="entry name" value="Elp3/MiaA/NifB-like_rSAM"/>
</dbReference>
<dbReference type="InterPro" id="IPR005839">
    <property type="entry name" value="Methylthiotransferase"/>
</dbReference>
<dbReference type="InterPro" id="IPR038135">
    <property type="entry name" value="Methylthiotransferase_N_sf"/>
</dbReference>
<proteinExistence type="predicted"/>
<keyword evidence="6" id="KW-0949">S-adenosyl-L-methionine</keyword>
<dbReference type="SUPFAM" id="SSF102114">
    <property type="entry name" value="Radical SAM enzymes"/>
    <property type="match status" value="1"/>
</dbReference>
<dbReference type="Pfam" id="PF00919">
    <property type="entry name" value="UPF0004"/>
    <property type="match status" value="1"/>
</dbReference>
<dbReference type="GO" id="GO:0046872">
    <property type="term" value="F:metal ion binding"/>
    <property type="evidence" value="ECO:0007669"/>
    <property type="project" value="UniProtKB-KW"/>
</dbReference>
<evidence type="ECO:0000259" key="15">
    <source>
        <dbReference type="PROSITE" id="PS51449"/>
    </source>
</evidence>
<keyword evidence="3" id="KW-0004">4Fe-4S</keyword>
<dbReference type="FunFam" id="3.80.30.20:FF:000001">
    <property type="entry name" value="tRNA-2-methylthio-N(6)-dimethylallyladenosine synthase 2"/>
    <property type="match status" value="1"/>
</dbReference>
<dbReference type="CDD" id="cd01335">
    <property type="entry name" value="Radical_SAM"/>
    <property type="match status" value="1"/>
</dbReference>
<evidence type="ECO:0000313" key="17">
    <source>
        <dbReference type="EMBL" id="SDC84430.1"/>
    </source>
</evidence>
<dbReference type="SFLD" id="SFLDG01082">
    <property type="entry name" value="B12-binding_domain_containing"/>
    <property type="match status" value="1"/>
</dbReference>
<evidence type="ECO:0000256" key="9">
    <source>
        <dbReference type="ARBA" id="ARBA00023014"/>
    </source>
</evidence>
<dbReference type="Gene3D" id="3.80.30.20">
    <property type="entry name" value="tm_1862 like domain"/>
    <property type="match status" value="1"/>
</dbReference>
<accession>A0A1G6PW48</accession>
<dbReference type="Gene3D" id="3.40.50.12160">
    <property type="entry name" value="Methylthiotransferase, N-terminal domain"/>
    <property type="match status" value="1"/>
</dbReference>
<evidence type="ECO:0000256" key="4">
    <source>
        <dbReference type="ARBA" id="ARBA00022490"/>
    </source>
</evidence>
<comment type="function">
    <text evidence="2">Catalyzes the methylthiolation of N6-(dimethylallyl)adenosine (i(6)A), leading to the formation of 2-methylthio-N6-(dimethylallyl)adenosine (ms(2)i(6)A) at position 37 in tRNAs that read codons beginning with uridine.</text>
</comment>
<dbReference type="PANTHER" id="PTHR43020:SF2">
    <property type="entry name" value="MITOCHONDRIAL TRNA METHYLTHIOTRANSFERASE CDK5RAP1"/>
    <property type="match status" value="1"/>
</dbReference>
<dbReference type="GO" id="GO:0005829">
    <property type="term" value="C:cytosol"/>
    <property type="evidence" value="ECO:0007669"/>
    <property type="project" value="TreeGrafter"/>
</dbReference>
<evidence type="ECO:0000256" key="8">
    <source>
        <dbReference type="ARBA" id="ARBA00023004"/>
    </source>
</evidence>
<dbReference type="GO" id="GO:0051539">
    <property type="term" value="F:4 iron, 4 sulfur cluster binding"/>
    <property type="evidence" value="ECO:0007669"/>
    <property type="project" value="UniProtKB-KW"/>
</dbReference>
<dbReference type="InterPro" id="IPR023404">
    <property type="entry name" value="rSAM_horseshoe"/>
</dbReference>
<dbReference type="PROSITE" id="PS51449">
    <property type="entry name" value="MTTASE_N"/>
    <property type="match status" value="1"/>
</dbReference>
<dbReference type="SFLD" id="SFLDG01061">
    <property type="entry name" value="methylthiotransferase"/>
    <property type="match status" value="1"/>
</dbReference>
<evidence type="ECO:0000256" key="3">
    <source>
        <dbReference type="ARBA" id="ARBA00022485"/>
    </source>
</evidence>
<keyword evidence="4" id="KW-0963">Cytoplasm</keyword>
<feature type="domain" description="MTTase N-terminal" evidence="15">
    <location>
        <begin position="3"/>
        <end position="112"/>
    </location>
</feature>
<organism evidence="17 18">
    <name type="scientific">Desulfurella multipotens</name>
    <dbReference type="NCBI Taxonomy" id="79269"/>
    <lineage>
        <taxon>Bacteria</taxon>
        <taxon>Pseudomonadati</taxon>
        <taxon>Campylobacterota</taxon>
        <taxon>Desulfurellia</taxon>
        <taxon>Desulfurellales</taxon>
        <taxon>Desulfurellaceae</taxon>
        <taxon>Desulfurella</taxon>
    </lineage>
</organism>
<dbReference type="PANTHER" id="PTHR43020">
    <property type="entry name" value="CDK5 REGULATORY SUBUNIT-ASSOCIATED PROTEIN 1"/>
    <property type="match status" value="1"/>
</dbReference>
<dbReference type="Pfam" id="PF01938">
    <property type="entry name" value="TRAM"/>
    <property type="match status" value="1"/>
</dbReference>
<dbReference type="InterPro" id="IPR007197">
    <property type="entry name" value="rSAM"/>
</dbReference>
<gene>
    <name evidence="17" type="ORF">SAMN05660835_01456</name>
</gene>
<evidence type="ECO:0000256" key="12">
    <source>
        <dbReference type="ARBA" id="ARBA00080698"/>
    </source>
</evidence>
<feature type="domain" description="Radical SAM core" evidence="16">
    <location>
        <begin position="132"/>
        <end position="359"/>
    </location>
</feature>
<evidence type="ECO:0000256" key="2">
    <source>
        <dbReference type="ARBA" id="ARBA00003234"/>
    </source>
</evidence>
<keyword evidence="18" id="KW-1185">Reference proteome</keyword>
<dbReference type="Proteomes" id="UP000199411">
    <property type="component" value="Unassembled WGS sequence"/>
</dbReference>
<dbReference type="InterPro" id="IPR006463">
    <property type="entry name" value="MiaB_methiolase"/>
</dbReference>
<dbReference type="SFLD" id="SFLDF00273">
    <property type="entry name" value="(dimethylallyl)adenosine_tRNA"/>
    <property type="match status" value="1"/>
</dbReference>
<dbReference type="InterPro" id="IPR058240">
    <property type="entry name" value="rSAM_sf"/>
</dbReference>
<dbReference type="PROSITE" id="PS51918">
    <property type="entry name" value="RADICAL_SAM"/>
    <property type="match status" value="1"/>
</dbReference>
<keyword evidence="8" id="KW-0408">Iron</keyword>
<dbReference type="EC" id="2.8.4.3" evidence="10"/>
<dbReference type="NCBIfam" id="TIGR01574">
    <property type="entry name" value="miaB-methiolase"/>
    <property type="match status" value="1"/>
</dbReference>
<sequence>MMMKYYIKTFGCQMNERDSEKIESILQESGFEKSNLKEADVIIVNSCAVREKSEKKIFSEIGRIKNINKKAKVVAMGCVAQIYPEKLSKISDVVLGTTSIYDFKNFFNKDLRDFKAIFVSNQIINPDYIFGHLKKPTAYIDIIYGCNNFCTYCVVPYTRLREISRSYKNILQEINNVVENGAKEVILLGQNVNSYNFDGVNFIRLLEMINKIDKLKRIRFVTSHPKDFSEDLAIAMSQLDKVCEHLHLPLQSGSDRVLRLMRRKYTFKEFAKKVEYFRKYNPKGSITSDIIVGFPMETEDDFKQTIKALEEIKFDEIYSFKYSNRPFAKASLMPNQVSDEEKAKRLNIIQNLQSKISEQINKSYLNSEHEVLIESKAKISNQMQARTRTNKIVNIDNTYFNLKEGDIVNVKITKINKHSFNGEICIN</sequence>
<name>A0A1G6PW48_9BACT</name>
<dbReference type="InterPro" id="IPR013848">
    <property type="entry name" value="Methylthiotransferase_N"/>
</dbReference>
<evidence type="ECO:0000256" key="5">
    <source>
        <dbReference type="ARBA" id="ARBA00022679"/>
    </source>
</evidence>
<dbReference type="SFLD" id="SFLDS00029">
    <property type="entry name" value="Radical_SAM"/>
    <property type="match status" value="1"/>
</dbReference>
<evidence type="ECO:0000313" key="18">
    <source>
        <dbReference type="Proteomes" id="UP000199411"/>
    </source>
</evidence>
<dbReference type="NCBIfam" id="TIGR00089">
    <property type="entry name" value="MiaB/RimO family radical SAM methylthiotransferase"/>
    <property type="match status" value="1"/>
</dbReference>
<dbReference type="SMART" id="SM00729">
    <property type="entry name" value="Elp3"/>
    <property type="match status" value="1"/>
</dbReference>
<dbReference type="AlphaFoldDB" id="A0A1G6PW48"/>
<evidence type="ECO:0000259" key="14">
    <source>
        <dbReference type="PROSITE" id="PS50926"/>
    </source>
</evidence>
<dbReference type="Pfam" id="PF04055">
    <property type="entry name" value="Radical_SAM"/>
    <property type="match status" value="1"/>
</dbReference>
<feature type="domain" description="TRAM" evidence="14">
    <location>
        <begin position="362"/>
        <end position="426"/>
    </location>
</feature>
<evidence type="ECO:0000256" key="10">
    <source>
        <dbReference type="ARBA" id="ARBA00033765"/>
    </source>
</evidence>
<dbReference type="FunFam" id="3.40.50.12160:FF:000003">
    <property type="entry name" value="CDK5 regulatory subunit-associated protein 1"/>
    <property type="match status" value="1"/>
</dbReference>
<dbReference type="PROSITE" id="PS50926">
    <property type="entry name" value="TRAM"/>
    <property type="match status" value="1"/>
</dbReference>
<reference evidence="18" key="1">
    <citation type="submission" date="2016-10" db="EMBL/GenBank/DDBJ databases">
        <authorList>
            <person name="Varghese N."/>
            <person name="Submissions S."/>
        </authorList>
    </citation>
    <scope>NUCLEOTIDE SEQUENCE [LARGE SCALE GENOMIC DNA]</scope>
    <source>
        <strain evidence="18">DSM 8415</strain>
    </source>
</reference>
<dbReference type="InterPro" id="IPR002792">
    <property type="entry name" value="TRAM_dom"/>
</dbReference>
<evidence type="ECO:0000256" key="7">
    <source>
        <dbReference type="ARBA" id="ARBA00022723"/>
    </source>
</evidence>
<evidence type="ECO:0000256" key="6">
    <source>
        <dbReference type="ARBA" id="ARBA00022691"/>
    </source>
</evidence>
<keyword evidence="9" id="KW-0411">Iron-sulfur</keyword>
<evidence type="ECO:0000256" key="1">
    <source>
        <dbReference type="ARBA" id="ARBA00001966"/>
    </source>
</evidence>
<evidence type="ECO:0000259" key="16">
    <source>
        <dbReference type="PROSITE" id="PS51918"/>
    </source>
</evidence>
<evidence type="ECO:0000256" key="13">
    <source>
        <dbReference type="ARBA" id="ARBA00081141"/>
    </source>
</evidence>
<evidence type="ECO:0000256" key="11">
    <source>
        <dbReference type="ARBA" id="ARBA00068570"/>
    </source>
</evidence>
<protein>
    <recommendedName>
        <fullName evidence="11">tRNA-2-methylthio-N(6)-dimethylallyladenosine synthase</fullName>
        <ecNumber evidence="10">2.8.4.3</ecNumber>
    </recommendedName>
    <alternativeName>
        <fullName evidence="13">(Dimethylallyl)adenosine tRNA methylthiotransferase MiaB</fullName>
    </alternativeName>
    <alternativeName>
        <fullName evidence="12">tRNA-i(6)A37 methylthiotransferase</fullName>
    </alternativeName>
</protein>
<dbReference type="EMBL" id="FMYU01000010">
    <property type="protein sequence ID" value="SDC84430.1"/>
    <property type="molecule type" value="Genomic_DNA"/>
</dbReference>
<keyword evidence="7" id="KW-0479">Metal-binding</keyword>
<dbReference type="GO" id="GO:0035597">
    <property type="term" value="F:tRNA-2-methylthio-N(6)-dimethylallyladenosine(37) synthase activity"/>
    <property type="evidence" value="ECO:0007669"/>
    <property type="project" value="UniProtKB-EC"/>
</dbReference>
<comment type="cofactor">
    <cofactor evidence="1">
        <name>[4Fe-4S] cluster</name>
        <dbReference type="ChEBI" id="CHEBI:49883"/>
    </cofactor>
</comment>